<dbReference type="InterPro" id="IPR011990">
    <property type="entry name" value="TPR-like_helical_dom_sf"/>
</dbReference>
<organism evidence="3 4">
    <name type="scientific">Bradyrhizobium manausense</name>
    <dbReference type="NCBI Taxonomy" id="989370"/>
    <lineage>
        <taxon>Bacteria</taxon>
        <taxon>Pseudomonadati</taxon>
        <taxon>Pseudomonadota</taxon>
        <taxon>Alphaproteobacteria</taxon>
        <taxon>Hyphomicrobiales</taxon>
        <taxon>Nitrobacteraceae</taxon>
        <taxon>Bradyrhizobium</taxon>
    </lineage>
</organism>
<dbReference type="EMBL" id="LJYG01000061">
    <property type="protein sequence ID" value="KRQ12961.1"/>
    <property type="molecule type" value="Genomic_DNA"/>
</dbReference>
<feature type="region of interest" description="Disordered" evidence="2">
    <location>
        <begin position="407"/>
        <end position="461"/>
    </location>
</feature>
<comment type="caution">
    <text evidence="3">The sequence shown here is derived from an EMBL/GenBank/DDBJ whole genome shotgun (WGS) entry which is preliminary data.</text>
</comment>
<feature type="compositionally biased region" description="Basic and acidic residues" evidence="2">
    <location>
        <begin position="162"/>
        <end position="180"/>
    </location>
</feature>
<evidence type="ECO:0000313" key="4">
    <source>
        <dbReference type="Proteomes" id="UP000051936"/>
    </source>
</evidence>
<evidence type="ECO:0000256" key="2">
    <source>
        <dbReference type="SAM" id="MobiDB-lite"/>
    </source>
</evidence>
<dbReference type="Proteomes" id="UP000051936">
    <property type="component" value="Unassembled WGS sequence"/>
</dbReference>
<feature type="compositionally biased region" description="Basic and acidic residues" evidence="2">
    <location>
        <begin position="344"/>
        <end position="358"/>
    </location>
</feature>
<accession>A0A0R3DTH1</accession>
<feature type="region of interest" description="Disordered" evidence="2">
    <location>
        <begin position="330"/>
        <end position="358"/>
    </location>
</feature>
<feature type="region of interest" description="Disordered" evidence="2">
    <location>
        <begin position="159"/>
        <end position="228"/>
    </location>
</feature>
<feature type="compositionally biased region" description="Polar residues" evidence="2">
    <location>
        <begin position="183"/>
        <end position="192"/>
    </location>
</feature>
<proteinExistence type="predicted"/>
<dbReference type="Gene3D" id="1.25.40.10">
    <property type="entry name" value="Tetratricopeptide repeat domain"/>
    <property type="match status" value="1"/>
</dbReference>
<dbReference type="STRING" id="989370.AOQ71_15420"/>
<feature type="compositionally biased region" description="Polar residues" evidence="2">
    <location>
        <begin position="444"/>
        <end position="458"/>
    </location>
</feature>
<feature type="compositionally biased region" description="Basic and acidic residues" evidence="2">
    <location>
        <begin position="424"/>
        <end position="439"/>
    </location>
</feature>
<feature type="coiled-coil region" evidence="1">
    <location>
        <begin position="243"/>
        <end position="309"/>
    </location>
</feature>
<name>A0A0R3DTH1_9BRAD</name>
<feature type="compositionally biased region" description="Polar residues" evidence="2">
    <location>
        <begin position="205"/>
        <end position="218"/>
    </location>
</feature>
<feature type="compositionally biased region" description="Basic and acidic residues" evidence="2">
    <location>
        <begin position="193"/>
        <end position="204"/>
    </location>
</feature>
<sequence>MELHWHEATHFTGLSDAIQELPCCPDGPQMFRSSPLAITLLLPALVVPASYVVADDQPIPPAEPKSQQECTTYQRQQIDYAHAAAQRSRECSEKHRTAKSDDIVLYQSSCGGNILSAFKSCRALSDEAWCALAGVSEKVSACLAKAGAAEQKRLTEMLAQSEKQKKVETEKVPRRNDAARDSGSGTSDSAPQEQEHVGPLERHLTTGSGNAEGQTASSAKGMDDASGAKQVMDDTTAELRKVVQHEQERASRLEAALAAARREVEAQTALATKAIDEANRMKQTAEQSSAELKLTLEKEHERAEAFENDLSMAHATIYAYEAQARRVADRAAAPQEASETGAAELRRSLQQEQERGERLAHDLEAARLEIELQAAQASAEATRLKQVVADTSAVSLRLLQQEREKTAQLERELASQRNAASGDTTKRRGVQDKRPEADAIRPVATSQTTLGATRTNARPDSGNAAEVARLVARASVLLGQGDIASARAVLERAAEIGDAHASFALAETYDPIVLRKWGAYGTVGDAAKARDLYARARAGGIKEAEERLDSSRR</sequence>
<gene>
    <name evidence="3" type="ORF">AOQ71_15420</name>
</gene>
<evidence type="ECO:0000256" key="1">
    <source>
        <dbReference type="SAM" id="Coils"/>
    </source>
</evidence>
<protein>
    <submittedName>
        <fullName evidence="3">Uncharacterized protein</fullName>
    </submittedName>
</protein>
<dbReference type="AlphaFoldDB" id="A0A0R3DTH1"/>
<evidence type="ECO:0000313" key="3">
    <source>
        <dbReference type="EMBL" id="KRQ12961.1"/>
    </source>
</evidence>
<keyword evidence="1" id="KW-0175">Coiled coil</keyword>
<keyword evidence="4" id="KW-1185">Reference proteome</keyword>
<reference evidence="3 4" key="1">
    <citation type="submission" date="2015-09" db="EMBL/GenBank/DDBJ databases">
        <title>Draft Genome Sequence of Bradyrhizobium manausense Strain BR 3351T, a Novel Symbiotic Nitrogen-Fixing Alphaproteobacterium Isolated from Brazilian Amazon Rain Forest.</title>
        <authorList>
            <person name="De Araujo J.L."/>
            <person name="Zilli J.E."/>
        </authorList>
    </citation>
    <scope>NUCLEOTIDE SEQUENCE [LARGE SCALE GENOMIC DNA]</scope>
    <source>
        <strain evidence="3 4">BR3351</strain>
    </source>
</reference>